<feature type="transmembrane region" description="Helical" evidence="6">
    <location>
        <begin position="460"/>
        <end position="482"/>
    </location>
</feature>
<sequence length="515" mass="56487">MSKIAKGSFLILIGNFIFRIGGYIYKFLMGALLGPSAFGILTFTLQFQGILQVLAAGGIPPAIAKYISQYNAIGEENLARATIYVSLKIMLLLGIILGFLIIFVIAPFLSLNTGLNETMPGLLYPLQAVGFIVPFSVLVGAFRGAFQGVFKMEYILSTRAIEQVFMIVFAVLLVVLGYSTVGAVFGSVIGFFASAVLSIFIFKKYMGKYISKSDKNHRMSFHEELGLAKKIITFAIPVIVTSLAEMGIFAISTFVISYLLGSVFTGYFGAADPISRFPLIISTSLATTILPAVSAAFSTNNRKLLNSYVSLTYRYSMAIVIPMCIGISMFSYPILKLIFPNFTEAASVLSILVIGMAFYSMFAISSSIIQGVGNPRIPMYILAIGTVATFLLNWFLIPIFGIVGGALANTIVCFLIMVPILKLSFSLTKTKVPYKFFIKLLIATLIMIFLILIIPQTILGLILAIVIIPLIYLLTLIFLNSFDEEDISFFLKFSSKLGPFSVIINNLVKLIRFRR</sequence>
<keyword evidence="2" id="KW-1003">Cell membrane</keyword>
<comment type="subcellular location">
    <subcellularLocation>
        <location evidence="1">Cell membrane</location>
        <topology evidence="1">Multi-pass membrane protein</topology>
    </subcellularLocation>
</comment>
<gene>
    <name evidence="7" type="primary">ytgP_2</name>
    <name evidence="7" type="ORF">MBFIL_15690</name>
</gene>
<keyword evidence="8" id="KW-1185">Reference proteome</keyword>
<dbReference type="STRING" id="55758.MBFIL_15690"/>
<feature type="transmembrane region" description="Helical" evidence="6">
    <location>
        <begin position="402"/>
        <end position="424"/>
    </location>
</feature>
<keyword evidence="7" id="KW-0131">Cell cycle</keyword>
<evidence type="ECO:0000313" key="8">
    <source>
        <dbReference type="Proteomes" id="UP000077066"/>
    </source>
</evidence>
<dbReference type="GO" id="GO:0051301">
    <property type="term" value="P:cell division"/>
    <property type="evidence" value="ECO:0007669"/>
    <property type="project" value="UniProtKB-KW"/>
</dbReference>
<feature type="transmembrane region" description="Helical" evidence="6">
    <location>
        <begin position="377"/>
        <end position="396"/>
    </location>
</feature>
<evidence type="ECO:0000256" key="6">
    <source>
        <dbReference type="SAM" id="Phobius"/>
    </source>
</evidence>
<feature type="transmembrane region" description="Helical" evidence="6">
    <location>
        <begin position="279"/>
        <end position="297"/>
    </location>
</feature>
<reference evidence="7 8" key="1">
    <citation type="submission" date="2016-04" db="EMBL/GenBank/DDBJ databases">
        <title>Genome sequence of Methanobrevibacter filiformis DSM 11501.</title>
        <authorList>
            <person name="Poehlein A."/>
            <person name="Seedorf H."/>
            <person name="Daniel R."/>
        </authorList>
    </citation>
    <scope>NUCLEOTIDE SEQUENCE [LARGE SCALE GENOMIC DNA]</scope>
    <source>
        <strain evidence="7 8">DSM 11501</strain>
    </source>
</reference>
<dbReference type="InterPro" id="IPR050833">
    <property type="entry name" value="Poly_Biosynth_Transport"/>
</dbReference>
<evidence type="ECO:0000256" key="5">
    <source>
        <dbReference type="ARBA" id="ARBA00023136"/>
    </source>
</evidence>
<dbReference type="PATRIC" id="fig|55758.3.peg.1770"/>
<organism evidence="7 8">
    <name type="scientific">Methanobrevibacter filiformis</name>
    <dbReference type="NCBI Taxonomy" id="55758"/>
    <lineage>
        <taxon>Archaea</taxon>
        <taxon>Methanobacteriati</taxon>
        <taxon>Methanobacteriota</taxon>
        <taxon>Methanomada group</taxon>
        <taxon>Methanobacteria</taxon>
        <taxon>Methanobacteriales</taxon>
        <taxon>Methanobacteriaceae</taxon>
        <taxon>Methanobrevibacter</taxon>
    </lineage>
</organism>
<feature type="transmembrane region" description="Helical" evidence="6">
    <location>
        <begin position="89"/>
        <end position="110"/>
    </location>
</feature>
<evidence type="ECO:0000256" key="2">
    <source>
        <dbReference type="ARBA" id="ARBA00022475"/>
    </source>
</evidence>
<dbReference type="GO" id="GO:0005886">
    <property type="term" value="C:plasma membrane"/>
    <property type="evidence" value="ECO:0007669"/>
    <property type="project" value="UniProtKB-SubCell"/>
</dbReference>
<feature type="transmembrane region" description="Helical" evidence="6">
    <location>
        <begin position="122"/>
        <end position="142"/>
    </location>
</feature>
<protein>
    <submittedName>
        <fullName evidence="7">Putative cell division protein YtgP</fullName>
    </submittedName>
</protein>
<evidence type="ECO:0000313" key="7">
    <source>
        <dbReference type="EMBL" id="KZX10997.1"/>
    </source>
</evidence>
<feature type="transmembrane region" description="Helical" evidence="6">
    <location>
        <begin position="154"/>
        <end position="178"/>
    </location>
</feature>
<feature type="transmembrane region" description="Helical" evidence="6">
    <location>
        <begin position="184"/>
        <end position="202"/>
    </location>
</feature>
<proteinExistence type="predicted"/>
<dbReference type="Proteomes" id="UP000077066">
    <property type="component" value="Unassembled WGS sequence"/>
</dbReference>
<name>A0A166C3I5_9EURY</name>
<dbReference type="CDD" id="cd13128">
    <property type="entry name" value="MATE_Wzx_like"/>
    <property type="match status" value="1"/>
</dbReference>
<feature type="transmembrane region" description="Helical" evidence="6">
    <location>
        <begin position="318"/>
        <end position="339"/>
    </location>
</feature>
<keyword evidence="7" id="KW-0132">Cell division</keyword>
<keyword evidence="3 6" id="KW-0812">Transmembrane</keyword>
<dbReference type="InterPro" id="IPR002797">
    <property type="entry name" value="Polysacc_synth"/>
</dbReference>
<feature type="transmembrane region" description="Helical" evidence="6">
    <location>
        <begin position="7"/>
        <end position="25"/>
    </location>
</feature>
<keyword evidence="5 6" id="KW-0472">Membrane</keyword>
<evidence type="ECO:0000256" key="1">
    <source>
        <dbReference type="ARBA" id="ARBA00004651"/>
    </source>
</evidence>
<dbReference type="AlphaFoldDB" id="A0A166C3I5"/>
<feature type="transmembrane region" description="Helical" evidence="6">
    <location>
        <begin position="436"/>
        <end position="454"/>
    </location>
</feature>
<feature type="transmembrane region" description="Helical" evidence="6">
    <location>
        <begin position="37"/>
        <end position="59"/>
    </location>
</feature>
<dbReference type="RefSeq" id="WP_066973370.1">
    <property type="nucleotide sequence ID" value="NZ_LWMT01000260.1"/>
</dbReference>
<dbReference type="PANTHER" id="PTHR30250:SF21">
    <property type="entry name" value="LIPID II FLIPPASE MURJ"/>
    <property type="match status" value="1"/>
</dbReference>
<dbReference type="OrthoDB" id="19148at2157"/>
<dbReference type="EMBL" id="LWMT01000260">
    <property type="protein sequence ID" value="KZX10997.1"/>
    <property type="molecule type" value="Genomic_DNA"/>
</dbReference>
<feature type="transmembrane region" description="Helical" evidence="6">
    <location>
        <begin position="231"/>
        <end position="259"/>
    </location>
</feature>
<feature type="transmembrane region" description="Helical" evidence="6">
    <location>
        <begin position="345"/>
        <end position="365"/>
    </location>
</feature>
<accession>A0A166C3I5</accession>
<comment type="caution">
    <text evidence="7">The sequence shown here is derived from an EMBL/GenBank/DDBJ whole genome shotgun (WGS) entry which is preliminary data.</text>
</comment>
<keyword evidence="4 6" id="KW-1133">Transmembrane helix</keyword>
<dbReference type="Pfam" id="PF01943">
    <property type="entry name" value="Polysacc_synt"/>
    <property type="match status" value="1"/>
</dbReference>
<evidence type="ECO:0000256" key="3">
    <source>
        <dbReference type="ARBA" id="ARBA00022692"/>
    </source>
</evidence>
<dbReference type="PANTHER" id="PTHR30250">
    <property type="entry name" value="PST FAMILY PREDICTED COLANIC ACID TRANSPORTER"/>
    <property type="match status" value="1"/>
</dbReference>
<dbReference type="PRINTS" id="PR00173">
    <property type="entry name" value="EDTRNSPORT"/>
</dbReference>
<evidence type="ECO:0000256" key="4">
    <source>
        <dbReference type="ARBA" id="ARBA00022989"/>
    </source>
</evidence>